<protein>
    <recommendedName>
        <fullName evidence="3">Secreted protein</fullName>
    </recommendedName>
</protein>
<sequence length="209" mass="23262">MSPSVTVLGGVVLVVMPLCQSYTGTLTTKAKPQIVGTLHTERRPDLVLPLGRHDLRVRAGKLDARVQAGDRVRLGNVASDHILRPGRTVVRALRSREPTHRPAERTPVNVQEGVLLLDAKPRLQILRAVVSVLHRGTMVRSGRLPVRLVRVAQHDHIVRARLERVLVERARHQLHVRVAAERLVGGAAIVLPRGHIFRRLRHVVEDAIL</sequence>
<organism evidence="2">
    <name type="scientific">Anopheles coluzzii</name>
    <name type="common">African malaria mosquito</name>
    <dbReference type="NCBI Taxonomy" id="1518534"/>
    <lineage>
        <taxon>Eukaryota</taxon>
        <taxon>Metazoa</taxon>
        <taxon>Ecdysozoa</taxon>
        <taxon>Arthropoda</taxon>
        <taxon>Hexapoda</taxon>
        <taxon>Insecta</taxon>
        <taxon>Pterygota</taxon>
        <taxon>Neoptera</taxon>
        <taxon>Endopterygota</taxon>
        <taxon>Diptera</taxon>
        <taxon>Nematocera</taxon>
        <taxon>Culicoidea</taxon>
        <taxon>Culicidae</taxon>
        <taxon>Anophelinae</taxon>
        <taxon>Anopheles</taxon>
    </lineage>
</organism>
<dbReference type="AlphaFoldDB" id="A0A8W7PZT2"/>
<proteinExistence type="predicted"/>
<accession>A0A8W7PZT2</accession>
<evidence type="ECO:0008006" key="3">
    <source>
        <dbReference type="Google" id="ProtNLM"/>
    </source>
</evidence>
<feature type="chain" id="PRO_5036452352" description="Secreted protein" evidence="1">
    <location>
        <begin position="22"/>
        <end position="209"/>
    </location>
</feature>
<dbReference type="Proteomes" id="UP000075882">
    <property type="component" value="Unassembled WGS sequence"/>
</dbReference>
<dbReference type="EnsemblMetazoa" id="ACOM040520-RA">
    <property type="protein sequence ID" value="ACOM040520-PA.1"/>
    <property type="gene ID" value="ACOM040520"/>
</dbReference>
<evidence type="ECO:0000313" key="2">
    <source>
        <dbReference type="EnsemblMetazoa" id="ACOM040520-PA.1"/>
    </source>
</evidence>
<reference evidence="2" key="1">
    <citation type="submission" date="2022-08" db="UniProtKB">
        <authorList>
            <consortium name="EnsemblMetazoa"/>
        </authorList>
    </citation>
    <scope>IDENTIFICATION</scope>
</reference>
<name>A0A8W7PZT2_ANOCL</name>
<keyword evidence="1" id="KW-0732">Signal</keyword>
<feature type="signal peptide" evidence="1">
    <location>
        <begin position="1"/>
        <end position="21"/>
    </location>
</feature>
<evidence type="ECO:0000256" key="1">
    <source>
        <dbReference type="SAM" id="SignalP"/>
    </source>
</evidence>